<dbReference type="PATRIC" id="fig|203275.8.peg.296"/>
<name>G8UK23_TANFA</name>
<keyword evidence="2" id="KW-1185">Reference proteome</keyword>
<evidence type="ECO:0000313" key="2">
    <source>
        <dbReference type="Proteomes" id="UP000005436"/>
    </source>
</evidence>
<gene>
    <name evidence="1" type="ordered locus">BFO_0327</name>
</gene>
<dbReference type="Proteomes" id="UP000005436">
    <property type="component" value="Chromosome"/>
</dbReference>
<dbReference type="GeneID" id="34757726"/>
<organism evidence="1 2">
    <name type="scientific">Tannerella forsythia (strain ATCC 43037 / JCM 10827 / CCUG 21028 A / KCTC 5666 / FDC 338)</name>
    <name type="common">Bacteroides forsythus</name>
    <dbReference type="NCBI Taxonomy" id="203275"/>
    <lineage>
        <taxon>Bacteria</taxon>
        <taxon>Pseudomonadati</taxon>
        <taxon>Bacteroidota</taxon>
        <taxon>Bacteroidia</taxon>
        <taxon>Bacteroidales</taxon>
        <taxon>Tannerellaceae</taxon>
        <taxon>Tannerella</taxon>
    </lineage>
</organism>
<dbReference type="EMBL" id="CP003191">
    <property type="protein sequence ID" value="AEW20369.1"/>
    <property type="molecule type" value="Genomic_DNA"/>
</dbReference>
<evidence type="ECO:0000313" key="1">
    <source>
        <dbReference type="EMBL" id="AEW20369.1"/>
    </source>
</evidence>
<dbReference type="AlphaFoldDB" id="G8UK23"/>
<dbReference type="KEGG" id="tfo:BFO_0327"/>
<reference evidence="2" key="1">
    <citation type="submission" date="2011-12" db="EMBL/GenBank/DDBJ databases">
        <title>Complete sequence of Tannerella forsythia ATCC 43037.</title>
        <authorList>
            <person name="Dewhirst F."/>
            <person name="Tanner A."/>
            <person name="Izard J."/>
            <person name="Brinkac L."/>
            <person name="Durkin A.S."/>
            <person name="Hostetler J."/>
            <person name="Shetty J."/>
            <person name="Torralba M."/>
            <person name="Gill S."/>
            <person name="Nelson K."/>
        </authorList>
    </citation>
    <scope>NUCLEOTIDE SEQUENCE [LARGE SCALE GENOMIC DNA]</scope>
    <source>
        <strain evidence="2">ATCC 43037 / JCM 10827 / CCUG 33226 / KCTC 5666 / FDC 338</strain>
    </source>
</reference>
<sequence>MMENVDVYLQKEEELFQRWKKNMKIKEENFCCDGLLYKGEIKRDESNKWYREPGNESELWDNSPLKILLFSKYPNDNYDIRSATGYNHKSNNKTVTNQFFKNLVIWVYGIYKRIIEESNISFGDLDEDEYINYWENKISIVRVNCSKILQDNDIIRFFDNNKYKKYIKEQLDLYNANFIYCCGRDKSLRYIIKKLFLSDFESVVGDWTYYSSSKKALLINGYSPSARFSFERMYEELMEKLNLSLEKRPIYQSQFKHQEDIKD</sequence>
<dbReference type="RefSeq" id="WP_014223789.1">
    <property type="nucleotide sequence ID" value="NC_016610.1"/>
</dbReference>
<protein>
    <submittedName>
        <fullName evidence="1">Uncharacterized protein</fullName>
    </submittedName>
</protein>
<accession>G8UK23</accession>
<proteinExistence type="predicted"/>
<dbReference type="STRING" id="203275.BFO_0327"/>
<dbReference type="HOGENOM" id="CLU_1057412_0_0_10"/>